<evidence type="ECO:0000313" key="2">
    <source>
        <dbReference type="EMBL" id="KAF2718527.1"/>
    </source>
</evidence>
<dbReference type="EMBL" id="MU003823">
    <property type="protein sequence ID" value="KAF2718527.1"/>
    <property type="molecule type" value="Genomic_DNA"/>
</dbReference>
<name>A0A9P4UK01_9PEZI</name>
<comment type="caution">
    <text evidence="2">The sequence shown here is derived from an EMBL/GenBank/DDBJ whole genome shotgun (WGS) entry which is preliminary data.</text>
</comment>
<reference evidence="2" key="1">
    <citation type="journal article" date="2020" name="Stud. Mycol.">
        <title>101 Dothideomycetes genomes: a test case for predicting lifestyles and emergence of pathogens.</title>
        <authorList>
            <person name="Haridas S."/>
            <person name="Albert R."/>
            <person name="Binder M."/>
            <person name="Bloem J."/>
            <person name="Labutti K."/>
            <person name="Salamov A."/>
            <person name="Andreopoulos B."/>
            <person name="Baker S."/>
            <person name="Barry K."/>
            <person name="Bills G."/>
            <person name="Bluhm B."/>
            <person name="Cannon C."/>
            <person name="Castanera R."/>
            <person name="Culley D."/>
            <person name="Daum C."/>
            <person name="Ezra D."/>
            <person name="Gonzalez J."/>
            <person name="Henrissat B."/>
            <person name="Kuo A."/>
            <person name="Liang C."/>
            <person name="Lipzen A."/>
            <person name="Lutzoni F."/>
            <person name="Magnuson J."/>
            <person name="Mondo S."/>
            <person name="Nolan M."/>
            <person name="Ohm R."/>
            <person name="Pangilinan J."/>
            <person name="Park H.-J."/>
            <person name="Ramirez L."/>
            <person name="Alfaro M."/>
            <person name="Sun H."/>
            <person name="Tritt A."/>
            <person name="Yoshinaga Y."/>
            <person name="Zwiers L.-H."/>
            <person name="Turgeon B."/>
            <person name="Goodwin S."/>
            <person name="Spatafora J."/>
            <person name="Crous P."/>
            <person name="Grigoriev I."/>
        </authorList>
    </citation>
    <scope>NUCLEOTIDE SEQUENCE</scope>
    <source>
        <strain evidence="2">CBS 116435</strain>
    </source>
</reference>
<evidence type="ECO:0000313" key="3">
    <source>
        <dbReference type="Proteomes" id="UP000799441"/>
    </source>
</evidence>
<organism evidence="2 3">
    <name type="scientific">Polychaeton citri CBS 116435</name>
    <dbReference type="NCBI Taxonomy" id="1314669"/>
    <lineage>
        <taxon>Eukaryota</taxon>
        <taxon>Fungi</taxon>
        <taxon>Dikarya</taxon>
        <taxon>Ascomycota</taxon>
        <taxon>Pezizomycotina</taxon>
        <taxon>Dothideomycetes</taxon>
        <taxon>Dothideomycetidae</taxon>
        <taxon>Capnodiales</taxon>
        <taxon>Capnodiaceae</taxon>
        <taxon>Polychaeton</taxon>
    </lineage>
</organism>
<keyword evidence="3" id="KW-1185">Reference proteome</keyword>
<sequence length="97" mass="11526">MRHATKRLTCVFFHSLSAFQEYCHVSRPLLTLFWLWLLLRRPIVRFKPAMGNKSRVSFCLYRGEAPHYSTAAPKRRRQRPRGTKSNGAHRVPREKPY</sequence>
<gene>
    <name evidence="2" type="ORF">K431DRAFT_129695</name>
</gene>
<dbReference type="Proteomes" id="UP000799441">
    <property type="component" value="Unassembled WGS sequence"/>
</dbReference>
<dbReference type="AlphaFoldDB" id="A0A9P4UK01"/>
<feature type="compositionally biased region" description="Basic residues" evidence="1">
    <location>
        <begin position="73"/>
        <end position="82"/>
    </location>
</feature>
<evidence type="ECO:0000256" key="1">
    <source>
        <dbReference type="SAM" id="MobiDB-lite"/>
    </source>
</evidence>
<proteinExistence type="predicted"/>
<accession>A0A9P4UK01</accession>
<protein>
    <submittedName>
        <fullName evidence="2">Uncharacterized protein</fullName>
    </submittedName>
</protein>
<feature type="region of interest" description="Disordered" evidence="1">
    <location>
        <begin position="69"/>
        <end position="97"/>
    </location>
</feature>